<sequence>MMKRNHLLLMFTVLLTTIMSCKKKDKVDIDLNNSKQPEITGFTPGHGIPGTEVTITGKNFSTNIPDNKLFLGPDQMVVTQATATTLKFKVPYLAVSGKIKVENGNKSATSANSFTVDPLPDGIAEFTPLEGPFGTEVTINGANFPLSPIVSINGIEGMVISSSASQIKFKIPYHTGLTKHRIVVERDGKTFTSAQDFTVTATGKYADWHLLPEPLNTAPANIFTNGASFTYNKKLYWGFTNIGGTDKRVYYYFYDPAAADKGWQVREITGKLPAPISFLSVAVLGNMVYMGNGSPDSEHGKWWSFDPSNDAIQPIATYPKDNAMMGFAFTVGNKCYAAGGLGEKHIYNYDPATNTWTKAVDVPYAQIAAGAAVVLNNDVIIGRALKTLTSSKQESIYKFTANGAGGTLTELPVIPDAGQSSGFKTPSFSLNGKAYFVINKRVWEYDPAVASPWRMVLQENITSTIQHVGVIDGKVYGWTGRGRFFEFRFRN</sequence>
<evidence type="ECO:0000313" key="4">
    <source>
        <dbReference type="EMBL" id="WZN46486.1"/>
    </source>
</evidence>
<dbReference type="InterPro" id="IPR002909">
    <property type="entry name" value="IPT_dom"/>
</dbReference>
<dbReference type="InterPro" id="IPR015915">
    <property type="entry name" value="Kelch-typ_b-propeller"/>
</dbReference>
<organism evidence="4 5">
    <name type="scientific">Chitinophaga caseinilytica</name>
    <dbReference type="NCBI Taxonomy" id="2267521"/>
    <lineage>
        <taxon>Bacteria</taxon>
        <taxon>Pseudomonadati</taxon>
        <taxon>Bacteroidota</taxon>
        <taxon>Chitinophagia</taxon>
        <taxon>Chitinophagales</taxon>
        <taxon>Chitinophagaceae</taxon>
        <taxon>Chitinophaga</taxon>
    </lineage>
</organism>
<evidence type="ECO:0000256" key="2">
    <source>
        <dbReference type="ARBA" id="ARBA00022737"/>
    </source>
</evidence>
<keyword evidence="5" id="KW-1185">Reference proteome</keyword>
<dbReference type="SUPFAM" id="SSF50965">
    <property type="entry name" value="Galactose oxidase, central domain"/>
    <property type="match status" value="1"/>
</dbReference>
<accession>A0ABZ2Z2G9</accession>
<gene>
    <name evidence="4" type="ORF">WJU22_26725</name>
</gene>
<feature type="domain" description="IPT/TIG" evidence="3">
    <location>
        <begin position="124"/>
        <end position="198"/>
    </location>
</feature>
<dbReference type="PANTHER" id="PTHR24412">
    <property type="entry name" value="KELCH PROTEIN"/>
    <property type="match status" value="1"/>
</dbReference>
<dbReference type="Gene3D" id="2.120.10.80">
    <property type="entry name" value="Kelch-type beta propeller"/>
    <property type="match status" value="1"/>
</dbReference>
<dbReference type="RefSeq" id="WP_341841184.1">
    <property type="nucleotide sequence ID" value="NZ_CP150096.1"/>
</dbReference>
<dbReference type="InterPro" id="IPR014756">
    <property type="entry name" value="Ig_E-set"/>
</dbReference>
<dbReference type="InterPro" id="IPR011043">
    <property type="entry name" value="Gal_Oxase/kelch_b-propeller"/>
</dbReference>
<dbReference type="PANTHER" id="PTHR24412:SF441">
    <property type="entry name" value="KELCH-LIKE PROTEIN 28"/>
    <property type="match status" value="1"/>
</dbReference>
<proteinExistence type="predicted"/>
<dbReference type="CDD" id="cd00603">
    <property type="entry name" value="IPT_PCSR"/>
    <property type="match status" value="2"/>
</dbReference>
<keyword evidence="1" id="KW-0880">Kelch repeat</keyword>
<dbReference type="Proteomes" id="UP001449657">
    <property type="component" value="Chromosome"/>
</dbReference>
<dbReference type="SUPFAM" id="SSF81296">
    <property type="entry name" value="E set domains"/>
    <property type="match status" value="2"/>
</dbReference>
<name>A0ABZ2Z2G9_9BACT</name>
<evidence type="ECO:0000313" key="5">
    <source>
        <dbReference type="Proteomes" id="UP001449657"/>
    </source>
</evidence>
<dbReference type="PROSITE" id="PS51257">
    <property type="entry name" value="PROKAR_LIPOPROTEIN"/>
    <property type="match status" value="1"/>
</dbReference>
<dbReference type="Gene3D" id="2.60.40.10">
    <property type="entry name" value="Immunoglobulins"/>
    <property type="match status" value="2"/>
</dbReference>
<dbReference type="EMBL" id="CP150096">
    <property type="protein sequence ID" value="WZN46486.1"/>
    <property type="molecule type" value="Genomic_DNA"/>
</dbReference>
<evidence type="ECO:0000256" key="1">
    <source>
        <dbReference type="ARBA" id="ARBA00022441"/>
    </source>
</evidence>
<dbReference type="Pfam" id="PF01833">
    <property type="entry name" value="TIG"/>
    <property type="match status" value="2"/>
</dbReference>
<keyword evidence="2" id="KW-0677">Repeat</keyword>
<dbReference type="InterPro" id="IPR013783">
    <property type="entry name" value="Ig-like_fold"/>
</dbReference>
<protein>
    <submittedName>
        <fullName evidence="4">IPT/TIG domain-containing protein</fullName>
    </submittedName>
</protein>
<evidence type="ECO:0000259" key="3">
    <source>
        <dbReference type="Pfam" id="PF01833"/>
    </source>
</evidence>
<reference evidence="4 5" key="1">
    <citation type="submission" date="2024-03" db="EMBL/GenBank/DDBJ databases">
        <title>Chitinophaga caseinilytica sp. nov., a casein hydrolysing bacterium isolated from forest soil.</title>
        <authorList>
            <person name="Lee D.S."/>
            <person name="Han D.M."/>
            <person name="Baek J.H."/>
            <person name="Choi D.G."/>
            <person name="Jeon J.H."/>
            <person name="Jeon C.O."/>
        </authorList>
    </citation>
    <scope>NUCLEOTIDE SEQUENCE [LARGE SCALE GENOMIC DNA]</scope>
    <source>
        <strain evidence="4 5">KACC 19118</strain>
    </source>
</reference>
<feature type="domain" description="IPT/TIG" evidence="3">
    <location>
        <begin position="37"/>
        <end position="115"/>
    </location>
</feature>